<dbReference type="Proteomes" id="UP000297703">
    <property type="component" value="Unassembled WGS sequence"/>
</dbReference>
<name>A0A4D9F6N2_9SAUR</name>
<proteinExistence type="predicted"/>
<protein>
    <submittedName>
        <fullName evidence="1">Mono</fullName>
    </submittedName>
</protein>
<evidence type="ECO:0000313" key="2">
    <source>
        <dbReference type="Proteomes" id="UP000297703"/>
    </source>
</evidence>
<organism evidence="1 2">
    <name type="scientific">Platysternon megacephalum</name>
    <name type="common">big-headed turtle</name>
    <dbReference type="NCBI Taxonomy" id="55544"/>
    <lineage>
        <taxon>Eukaryota</taxon>
        <taxon>Metazoa</taxon>
        <taxon>Chordata</taxon>
        <taxon>Craniata</taxon>
        <taxon>Vertebrata</taxon>
        <taxon>Euteleostomi</taxon>
        <taxon>Archelosauria</taxon>
        <taxon>Testudinata</taxon>
        <taxon>Testudines</taxon>
        <taxon>Cryptodira</taxon>
        <taxon>Durocryptodira</taxon>
        <taxon>Testudinoidea</taxon>
        <taxon>Platysternidae</taxon>
        <taxon>Platysternon</taxon>
    </lineage>
</organism>
<reference evidence="1 2" key="2">
    <citation type="submission" date="2019-04" db="EMBL/GenBank/DDBJ databases">
        <title>The genome sequence of big-headed turtle.</title>
        <authorList>
            <person name="Gong S."/>
        </authorList>
    </citation>
    <scope>NUCLEOTIDE SEQUENCE [LARGE SCALE GENOMIC DNA]</scope>
    <source>
        <strain evidence="1">DO16091913</strain>
        <tissue evidence="1">Muscle</tissue>
    </source>
</reference>
<keyword evidence="2" id="KW-1185">Reference proteome</keyword>
<dbReference type="EMBL" id="QXTE01000016">
    <property type="protein sequence ID" value="TFK13294.1"/>
    <property type="molecule type" value="Genomic_DNA"/>
</dbReference>
<sequence length="111" mass="13293">MNMSSISNTFKRVRMETFNLKVGWEVSSTFQEHLCFNLLLSINRYHLQLTVWATYQKFKMSGPMRQTVYLIPNSEHICTDTVADAQRRRRSNIRQPCWHGYKRHHTRVCQT</sequence>
<accession>A0A4D9F6N2</accession>
<reference evidence="1 2" key="1">
    <citation type="submission" date="2019-04" db="EMBL/GenBank/DDBJ databases">
        <title>Draft genome of the big-headed turtle Platysternon megacephalum.</title>
        <authorList>
            <person name="Gong S."/>
        </authorList>
    </citation>
    <scope>NUCLEOTIDE SEQUENCE [LARGE SCALE GENOMIC DNA]</scope>
    <source>
        <strain evidence="1">DO16091913</strain>
        <tissue evidence="1">Muscle</tissue>
    </source>
</reference>
<dbReference type="AlphaFoldDB" id="A0A4D9F6N2"/>
<evidence type="ECO:0000313" key="1">
    <source>
        <dbReference type="EMBL" id="TFK13294.1"/>
    </source>
</evidence>
<gene>
    <name evidence="1" type="ORF">DR999_PMT03245</name>
</gene>
<comment type="caution">
    <text evidence="1">The sequence shown here is derived from an EMBL/GenBank/DDBJ whole genome shotgun (WGS) entry which is preliminary data.</text>
</comment>